<reference evidence="3 4" key="1">
    <citation type="submission" date="2019-04" db="EMBL/GenBank/DDBJ databases">
        <authorList>
            <person name="Li J."/>
        </authorList>
    </citation>
    <scope>NUCLEOTIDE SEQUENCE [LARGE SCALE GENOMIC DNA]</scope>
    <source>
        <strain evidence="3 4">KCTC 42687</strain>
    </source>
</reference>
<feature type="transmembrane region" description="Helical" evidence="1">
    <location>
        <begin position="369"/>
        <end position="388"/>
    </location>
</feature>
<evidence type="ECO:0000256" key="1">
    <source>
        <dbReference type="SAM" id="Phobius"/>
    </source>
</evidence>
<dbReference type="InterPro" id="IPR002823">
    <property type="entry name" value="DUF112_TM"/>
</dbReference>
<comment type="caution">
    <text evidence="3">The sequence shown here is derived from an EMBL/GenBank/DDBJ whole genome shotgun (WGS) entry which is preliminary data.</text>
</comment>
<name>A0A4U0R884_9RHOB</name>
<keyword evidence="1" id="KW-0472">Membrane</keyword>
<gene>
    <name evidence="3" type="ORF">FA743_12145</name>
</gene>
<evidence type="ECO:0000313" key="3">
    <source>
        <dbReference type="EMBL" id="TJZ91269.1"/>
    </source>
</evidence>
<dbReference type="Proteomes" id="UP000309747">
    <property type="component" value="Unassembled WGS sequence"/>
</dbReference>
<organism evidence="3 4">
    <name type="scientific">Paracoccus gahaiensis</name>
    <dbReference type="NCBI Taxonomy" id="1706839"/>
    <lineage>
        <taxon>Bacteria</taxon>
        <taxon>Pseudomonadati</taxon>
        <taxon>Pseudomonadota</taxon>
        <taxon>Alphaproteobacteria</taxon>
        <taxon>Rhodobacterales</taxon>
        <taxon>Paracoccaceae</taxon>
        <taxon>Paracoccus</taxon>
    </lineage>
</organism>
<dbReference type="EMBL" id="SUNI01000011">
    <property type="protein sequence ID" value="TJZ91269.1"/>
    <property type="molecule type" value="Genomic_DNA"/>
</dbReference>
<dbReference type="OrthoDB" id="9791872at2"/>
<feature type="transmembrane region" description="Helical" evidence="1">
    <location>
        <begin position="7"/>
        <end position="33"/>
    </location>
</feature>
<feature type="transmembrane region" description="Helical" evidence="1">
    <location>
        <begin position="231"/>
        <end position="250"/>
    </location>
</feature>
<feature type="transmembrane region" description="Helical" evidence="1">
    <location>
        <begin position="256"/>
        <end position="280"/>
    </location>
</feature>
<evidence type="ECO:0000259" key="2">
    <source>
        <dbReference type="Pfam" id="PF01970"/>
    </source>
</evidence>
<dbReference type="Pfam" id="PF01970">
    <property type="entry name" value="TctA"/>
    <property type="match status" value="1"/>
</dbReference>
<feature type="transmembrane region" description="Helical" evidence="1">
    <location>
        <begin position="70"/>
        <end position="87"/>
    </location>
</feature>
<proteinExistence type="predicted"/>
<dbReference type="PANTHER" id="PTHR35342">
    <property type="entry name" value="TRICARBOXYLIC TRANSPORT PROTEIN"/>
    <property type="match status" value="1"/>
</dbReference>
<keyword evidence="1" id="KW-0812">Transmembrane</keyword>
<dbReference type="PANTHER" id="PTHR35342:SF5">
    <property type="entry name" value="TRICARBOXYLIC TRANSPORT PROTEIN"/>
    <property type="match status" value="1"/>
</dbReference>
<dbReference type="AlphaFoldDB" id="A0A4U0R884"/>
<accession>A0A4U0R884</accession>
<keyword evidence="4" id="KW-1185">Reference proteome</keyword>
<protein>
    <submittedName>
        <fullName evidence="3">Tripartite tricarboxylate transporter permease</fullName>
    </submittedName>
</protein>
<keyword evidence="1" id="KW-1133">Transmembrane helix</keyword>
<sequence>MARAGRAGVALFITTIASFVGGSIGIIMLMAFGPTVARFALAFGPAEYFALMALGLVAAAGVVQNSPLKGLAMVLLGLLLGSVGADVNTGEARLTFGLLHLYDGISLVALAMGLFGVAEIISSIAERRGAPITGRITLRSMLPERAEARSTALPMLRGSGIGCFFGALPGAGQSIAAFIAYAVEKRSSKTPERFGRGAIEGVAAPEAANNAAVQAAFVPTLTMGIPGSATMALMMGALLIHGITPGPALITENPEIFWGLTMSFWVGNIMLLVLNIPLIGLWVRLLQVPYHYLYPVILCLICIGVYSLNYSLFDVGMVLGFGALGYGMRLLGFEPAPVLIGFVLGPMLEENLRRAMLLARGDVMAMASRPLTAVLLGLTALLLARMVWRVLRERSIA</sequence>
<feature type="transmembrane region" description="Helical" evidence="1">
    <location>
        <begin position="292"/>
        <end position="310"/>
    </location>
</feature>
<evidence type="ECO:0000313" key="4">
    <source>
        <dbReference type="Proteomes" id="UP000309747"/>
    </source>
</evidence>
<feature type="transmembrane region" description="Helical" evidence="1">
    <location>
        <begin position="330"/>
        <end position="348"/>
    </location>
</feature>
<feature type="transmembrane region" description="Helical" evidence="1">
    <location>
        <begin position="99"/>
        <end position="118"/>
    </location>
</feature>
<feature type="transmembrane region" description="Helical" evidence="1">
    <location>
        <begin position="39"/>
        <end position="63"/>
    </location>
</feature>
<feature type="domain" description="DUF112" evidence="2">
    <location>
        <begin position="1"/>
        <end position="339"/>
    </location>
</feature>